<evidence type="ECO:0000313" key="1">
    <source>
        <dbReference type="EMBL" id="EKC38001.1"/>
    </source>
</evidence>
<dbReference type="InParanoid" id="K1RTS8"/>
<dbReference type="HOGENOM" id="CLU_2111231_0_0_1"/>
<proteinExistence type="predicted"/>
<organism evidence="1">
    <name type="scientific">Magallana gigas</name>
    <name type="common">Pacific oyster</name>
    <name type="synonym">Crassostrea gigas</name>
    <dbReference type="NCBI Taxonomy" id="29159"/>
    <lineage>
        <taxon>Eukaryota</taxon>
        <taxon>Metazoa</taxon>
        <taxon>Spiralia</taxon>
        <taxon>Lophotrochozoa</taxon>
        <taxon>Mollusca</taxon>
        <taxon>Bivalvia</taxon>
        <taxon>Autobranchia</taxon>
        <taxon>Pteriomorphia</taxon>
        <taxon>Ostreida</taxon>
        <taxon>Ostreoidea</taxon>
        <taxon>Ostreidae</taxon>
        <taxon>Magallana</taxon>
    </lineage>
</organism>
<sequence length="115" mass="13497">MEEGTVIYSKELFDPTDVNDFRNRRVLIDLQEKTPSISFYIAKEDAYIASLTGIIKSNRTKFLLIVPNKRVMKEILKHIFKLTGQLYEDIPIVFRQSHITRDLSTLHTMMTTKYI</sequence>
<dbReference type="AlphaFoldDB" id="K1RTS8"/>
<name>K1RTS8_MAGGI</name>
<protein>
    <submittedName>
        <fullName evidence="1">Uncharacterized protein</fullName>
    </submittedName>
</protein>
<dbReference type="EMBL" id="JH818853">
    <property type="protein sequence ID" value="EKC38001.1"/>
    <property type="molecule type" value="Genomic_DNA"/>
</dbReference>
<reference evidence="1" key="1">
    <citation type="journal article" date="2012" name="Nature">
        <title>The oyster genome reveals stress adaptation and complexity of shell formation.</title>
        <authorList>
            <person name="Zhang G."/>
            <person name="Fang X."/>
            <person name="Guo X."/>
            <person name="Li L."/>
            <person name="Luo R."/>
            <person name="Xu F."/>
            <person name="Yang P."/>
            <person name="Zhang L."/>
            <person name="Wang X."/>
            <person name="Qi H."/>
            <person name="Xiong Z."/>
            <person name="Que H."/>
            <person name="Xie Y."/>
            <person name="Holland P.W."/>
            <person name="Paps J."/>
            <person name="Zhu Y."/>
            <person name="Wu F."/>
            <person name="Chen Y."/>
            <person name="Wang J."/>
            <person name="Peng C."/>
            <person name="Meng J."/>
            <person name="Yang L."/>
            <person name="Liu J."/>
            <person name="Wen B."/>
            <person name="Zhang N."/>
            <person name="Huang Z."/>
            <person name="Zhu Q."/>
            <person name="Feng Y."/>
            <person name="Mount A."/>
            <person name="Hedgecock D."/>
            <person name="Xu Z."/>
            <person name="Liu Y."/>
            <person name="Domazet-Loso T."/>
            <person name="Du Y."/>
            <person name="Sun X."/>
            <person name="Zhang S."/>
            <person name="Liu B."/>
            <person name="Cheng P."/>
            <person name="Jiang X."/>
            <person name="Li J."/>
            <person name="Fan D."/>
            <person name="Wang W."/>
            <person name="Fu W."/>
            <person name="Wang T."/>
            <person name="Wang B."/>
            <person name="Zhang J."/>
            <person name="Peng Z."/>
            <person name="Li Y."/>
            <person name="Li N."/>
            <person name="Wang J."/>
            <person name="Chen M."/>
            <person name="He Y."/>
            <person name="Tan F."/>
            <person name="Song X."/>
            <person name="Zheng Q."/>
            <person name="Huang R."/>
            <person name="Yang H."/>
            <person name="Du X."/>
            <person name="Chen L."/>
            <person name="Yang M."/>
            <person name="Gaffney P.M."/>
            <person name="Wang S."/>
            <person name="Luo L."/>
            <person name="She Z."/>
            <person name="Ming Y."/>
            <person name="Huang W."/>
            <person name="Zhang S."/>
            <person name="Huang B."/>
            <person name="Zhang Y."/>
            <person name="Qu T."/>
            <person name="Ni P."/>
            <person name="Miao G."/>
            <person name="Wang J."/>
            <person name="Wang Q."/>
            <person name="Steinberg C.E."/>
            <person name="Wang H."/>
            <person name="Li N."/>
            <person name="Qian L."/>
            <person name="Zhang G."/>
            <person name="Li Y."/>
            <person name="Yang H."/>
            <person name="Liu X."/>
            <person name="Wang J."/>
            <person name="Yin Y."/>
            <person name="Wang J."/>
        </authorList>
    </citation>
    <scope>NUCLEOTIDE SEQUENCE [LARGE SCALE GENOMIC DNA]</scope>
    <source>
        <strain evidence="1">05x7-T-G4-1.051#20</strain>
    </source>
</reference>
<accession>K1RTS8</accession>
<gene>
    <name evidence="1" type="ORF">CGI_10006949</name>
</gene>